<dbReference type="Proteomes" id="UP000765509">
    <property type="component" value="Unassembled WGS sequence"/>
</dbReference>
<name>A0A9Q3HYZ0_9BASI</name>
<evidence type="ECO:0000313" key="2">
    <source>
        <dbReference type="Proteomes" id="UP000765509"/>
    </source>
</evidence>
<accession>A0A9Q3HYZ0</accession>
<keyword evidence="2" id="KW-1185">Reference proteome</keyword>
<proteinExistence type="predicted"/>
<reference evidence="1" key="1">
    <citation type="submission" date="2021-03" db="EMBL/GenBank/DDBJ databases">
        <title>Draft genome sequence of rust myrtle Austropuccinia psidii MF-1, a brazilian biotype.</title>
        <authorList>
            <person name="Quecine M.C."/>
            <person name="Pachon D.M.R."/>
            <person name="Bonatelli M.L."/>
            <person name="Correr F.H."/>
            <person name="Franceschini L.M."/>
            <person name="Leite T.F."/>
            <person name="Margarido G.R.A."/>
            <person name="Almeida C.A."/>
            <person name="Ferrarezi J.A."/>
            <person name="Labate C.A."/>
        </authorList>
    </citation>
    <scope>NUCLEOTIDE SEQUENCE</scope>
    <source>
        <strain evidence="1">MF-1</strain>
    </source>
</reference>
<dbReference type="AlphaFoldDB" id="A0A9Q3HYZ0"/>
<comment type="caution">
    <text evidence="1">The sequence shown here is derived from an EMBL/GenBank/DDBJ whole genome shotgun (WGS) entry which is preliminary data.</text>
</comment>
<gene>
    <name evidence="1" type="ORF">O181_059715</name>
</gene>
<organism evidence="1 2">
    <name type="scientific">Austropuccinia psidii MF-1</name>
    <dbReference type="NCBI Taxonomy" id="1389203"/>
    <lineage>
        <taxon>Eukaryota</taxon>
        <taxon>Fungi</taxon>
        <taxon>Dikarya</taxon>
        <taxon>Basidiomycota</taxon>
        <taxon>Pucciniomycotina</taxon>
        <taxon>Pucciniomycetes</taxon>
        <taxon>Pucciniales</taxon>
        <taxon>Sphaerophragmiaceae</taxon>
        <taxon>Austropuccinia</taxon>
    </lineage>
</organism>
<dbReference type="EMBL" id="AVOT02027780">
    <property type="protein sequence ID" value="MBW0520000.1"/>
    <property type="molecule type" value="Genomic_DNA"/>
</dbReference>
<evidence type="ECO:0000313" key="1">
    <source>
        <dbReference type="EMBL" id="MBW0520000.1"/>
    </source>
</evidence>
<protein>
    <submittedName>
        <fullName evidence="1">Uncharacterized protein</fullName>
    </submittedName>
</protein>
<dbReference type="OrthoDB" id="3059824at2759"/>
<sequence>MEKHNALSPVNPGIRTKTLSTTWFFKKKTEESGNLYKFKAQICIKHYHQKEGADYIEVLSPNQKTGFSQTSPDPVLQQKIPQVEDWHQMCISEKKT</sequence>